<evidence type="ECO:0000256" key="3">
    <source>
        <dbReference type="ARBA" id="ARBA00022475"/>
    </source>
</evidence>
<proteinExistence type="inferred from homology"/>
<reference evidence="13" key="1">
    <citation type="submission" date="2021-11" db="EMBL/GenBank/DDBJ databases">
        <authorList>
            <person name="Schell T."/>
        </authorList>
    </citation>
    <scope>NUCLEOTIDE SEQUENCE</scope>
    <source>
        <strain evidence="13">M5</strain>
    </source>
</reference>
<evidence type="ECO:0000256" key="10">
    <source>
        <dbReference type="SAM" id="MobiDB-lite"/>
    </source>
</evidence>
<dbReference type="PROSITE" id="PS50262">
    <property type="entry name" value="G_PROTEIN_RECEP_F1_2"/>
    <property type="match status" value="1"/>
</dbReference>
<evidence type="ECO:0000256" key="7">
    <source>
        <dbReference type="ARBA" id="ARBA00023136"/>
    </source>
</evidence>
<dbReference type="InterPro" id="IPR017452">
    <property type="entry name" value="GPCR_Rhodpsn_7TM"/>
</dbReference>
<dbReference type="GO" id="GO:0004995">
    <property type="term" value="F:tachykinin receptor activity"/>
    <property type="evidence" value="ECO:0007669"/>
    <property type="project" value="InterPro"/>
</dbReference>
<dbReference type="PANTHER" id="PTHR46925">
    <property type="entry name" value="G-PROTEIN COUPLED RECEPTOR TKR-1-RELATED"/>
    <property type="match status" value="1"/>
</dbReference>
<gene>
    <name evidence="13" type="ORF">DGAL_LOCUS16850</name>
</gene>
<keyword evidence="7 11" id="KW-0472">Membrane</keyword>
<feature type="region of interest" description="Disordered" evidence="10">
    <location>
        <begin position="354"/>
        <end position="379"/>
    </location>
</feature>
<dbReference type="OrthoDB" id="5981855at2759"/>
<feature type="transmembrane region" description="Helical" evidence="11">
    <location>
        <begin position="155"/>
        <end position="177"/>
    </location>
</feature>
<evidence type="ECO:0000313" key="14">
    <source>
        <dbReference type="Proteomes" id="UP000789390"/>
    </source>
</evidence>
<feature type="compositionally biased region" description="Polar residues" evidence="10">
    <location>
        <begin position="354"/>
        <end position="364"/>
    </location>
</feature>
<feature type="transmembrane region" description="Helical" evidence="11">
    <location>
        <begin position="37"/>
        <end position="57"/>
    </location>
</feature>
<dbReference type="SUPFAM" id="SSF81321">
    <property type="entry name" value="Family A G protein-coupled receptor-like"/>
    <property type="match status" value="1"/>
</dbReference>
<organism evidence="13 14">
    <name type="scientific">Daphnia galeata</name>
    <dbReference type="NCBI Taxonomy" id="27404"/>
    <lineage>
        <taxon>Eukaryota</taxon>
        <taxon>Metazoa</taxon>
        <taxon>Ecdysozoa</taxon>
        <taxon>Arthropoda</taxon>
        <taxon>Crustacea</taxon>
        <taxon>Branchiopoda</taxon>
        <taxon>Diplostraca</taxon>
        <taxon>Cladocera</taxon>
        <taxon>Anomopoda</taxon>
        <taxon>Daphniidae</taxon>
        <taxon>Daphnia</taxon>
    </lineage>
</organism>
<evidence type="ECO:0000256" key="6">
    <source>
        <dbReference type="ARBA" id="ARBA00023040"/>
    </source>
</evidence>
<keyword evidence="3" id="KW-1003">Cell membrane</keyword>
<dbReference type="GO" id="GO:0005886">
    <property type="term" value="C:plasma membrane"/>
    <property type="evidence" value="ECO:0007669"/>
    <property type="project" value="UniProtKB-SubCell"/>
</dbReference>
<keyword evidence="14" id="KW-1185">Reference proteome</keyword>
<dbReference type="AlphaFoldDB" id="A0A8J2S419"/>
<evidence type="ECO:0000256" key="8">
    <source>
        <dbReference type="ARBA" id="ARBA00023170"/>
    </source>
</evidence>
<dbReference type="EMBL" id="CAKKLH010000336">
    <property type="protein sequence ID" value="CAH0113048.1"/>
    <property type="molecule type" value="Genomic_DNA"/>
</dbReference>
<evidence type="ECO:0000259" key="12">
    <source>
        <dbReference type="PROSITE" id="PS50262"/>
    </source>
</evidence>
<evidence type="ECO:0000256" key="2">
    <source>
        <dbReference type="ARBA" id="ARBA00010663"/>
    </source>
</evidence>
<comment type="subcellular location">
    <subcellularLocation>
        <location evidence="1">Cell membrane</location>
        <topology evidence="1">Multi-pass membrane protein</topology>
    </subcellularLocation>
</comment>
<dbReference type="PRINTS" id="PR00237">
    <property type="entry name" value="GPCRRHODOPSN"/>
</dbReference>
<keyword evidence="4 11" id="KW-0812">Transmembrane</keyword>
<protein>
    <recommendedName>
        <fullName evidence="12">G-protein coupled receptors family 1 profile domain-containing protein</fullName>
    </recommendedName>
</protein>
<keyword evidence="9" id="KW-0807">Transducer</keyword>
<evidence type="ECO:0000256" key="11">
    <source>
        <dbReference type="SAM" id="Phobius"/>
    </source>
</evidence>
<feature type="compositionally biased region" description="Low complexity" evidence="10">
    <location>
        <begin position="369"/>
        <end position="378"/>
    </location>
</feature>
<dbReference type="PANTHER" id="PTHR46925:SF2">
    <property type="entry name" value="G-PROTEIN COUPLED RECEPTOR TKR-1-RELATED"/>
    <property type="match status" value="1"/>
</dbReference>
<dbReference type="Gene3D" id="1.20.1070.10">
    <property type="entry name" value="Rhodopsin 7-helix transmembrane proteins"/>
    <property type="match status" value="1"/>
</dbReference>
<evidence type="ECO:0000313" key="13">
    <source>
        <dbReference type="EMBL" id="CAH0113048.1"/>
    </source>
</evidence>
<feature type="domain" description="G-protein coupled receptors family 1 profile" evidence="12">
    <location>
        <begin position="16"/>
        <end position="140"/>
    </location>
</feature>
<feature type="transmembrane region" description="Helical" evidence="11">
    <location>
        <begin position="89"/>
        <end position="112"/>
    </location>
</feature>
<dbReference type="Pfam" id="PF00001">
    <property type="entry name" value="7tm_1"/>
    <property type="match status" value="1"/>
</dbReference>
<dbReference type="InterPro" id="IPR000276">
    <property type="entry name" value="GPCR_Rhodpsn"/>
</dbReference>
<comment type="similarity">
    <text evidence="2">Belongs to the G-protein coupled receptor 1 family.</text>
</comment>
<sequence length="419" mass="47111">MKINDDGGAGVSQQEVPRYIAIVYPLRPRMSKSTARIAISLIWLASCILAVPCLLYSQTLSHSYRGSEVRIACIIVWPDGVPSVSQQDFIYNIVFMVSTYLIPVIVMGACYSRMGYVLWRGKNIGEQNQRQAESIQSKHKFIDDQIISYKYSQHIFLTFYWLAMSNTMINPLVYYYMNTRYVLLLQYRTLDDTRFREHFRSTLCCRKRSPSTLASTAGSAIIITRAGQRSTPILRNDRADFVTGPRQPRQGLNQRPRVITQQNGMDVIPSSHDVTYLTAMQQPNNQLMEVNHIKSPASSIENSNKKSELLLDCHQQSQQLPTLLVSSADTSSSSVGNGTAAWISSQGHLVTVWTPSGTSSLSTGRDQDNNQQQQQQQQHSMNLINARVHIRQNPNSSSTVDGCGEFEKISSQNVAETKT</sequence>
<evidence type="ECO:0000256" key="1">
    <source>
        <dbReference type="ARBA" id="ARBA00004651"/>
    </source>
</evidence>
<evidence type="ECO:0000256" key="5">
    <source>
        <dbReference type="ARBA" id="ARBA00022989"/>
    </source>
</evidence>
<dbReference type="Proteomes" id="UP000789390">
    <property type="component" value="Unassembled WGS sequence"/>
</dbReference>
<accession>A0A8J2S419</accession>
<keyword evidence="8" id="KW-0675">Receptor</keyword>
<comment type="caution">
    <text evidence="13">The sequence shown here is derived from an EMBL/GenBank/DDBJ whole genome shotgun (WGS) entry which is preliminary data.</text>
</comment>
<evidence type="ECO:0000256" key="9">
    <source>
        <dbReference type="ARBA" id="ARBA00023224"/>
    </source>
</evidence>
<evidence type="ECO:0000256" key="4">
    <source>
        <dbReference type="ARBA" id="ARBA00022692"/>
    </source>
</evidence>
<keyword evidence="5 11" id="KW-1133">Transmembrane helix</keyword>
<name>A0A8J2S419_9CRUS</name>
<keyword evidence="6" id="KW-0297">G-protein coupled receptor</keyword>
<dbReference type="InterPro" id="IPR001681">
    <property type="entry name" value="Neurokn_rcpt"/>
</dbReference>